<dbReference type="InterPro" id="IPR007271">
    <property type="entry name" value="Nuc_sug_transpt"/>
</dbReference>
<feature type="transmembrane region" description="Helical" evidence="5">
    <location>
        <begin position="252"/>
        <end position="272"/>
    </location>
</feature>
<dbReference type="InterPro" id="IPR037185">
    <property type="entry name" value="EmrE-like"/>
</dbReference>
<feature type="transmembrane region" description="Helical" evidence="5">
    <location>
        <begin position="357"/>
        <end position="377"/>
    </location>
</feature>
<reference evidence="6" key="1">
    <citation type="submission" date="2021-01" db="EMBL/GenBank/DDBJ databases">
        <authorList>
            <person name="Corre E."/>
            <person name="Pelletier E."/>
            <person name="Niang G."/>
            <person name="Scheremetjew M."/>
            <person name="Finn R."/>
            <person name="Kale V."/>
            <person name="Holt S."/>
            <person name="Cochrane G."/>
            <person name="Meng A."/>
            <person name="Brown T."/>
            <person name="Cohen L."/>
        </authorList>
    </citation>
    <scope>NUCLEOTIDE SEQUENCE</scope>
    <source>
        <strain evidence="6">OF101</strain>
    </source>
</reference>
<feature type="transmembrane region" description="Helical" evidence="5">
    <location>
        <begin position="118"/>
        <end position="139"/>
    </location>
</feature>
<evidence type="ECO:0000313" key="6">
    <source>
        <dbReference type="EMBL" id="CAD9167450.1"/>
    </source>
</evidence>
<feature type="transmembrane region" description="Helical" evidence="5">
    <location>
        <begin position="173"/>
        <end position="191"/>
    </location>
</feature>
<dbReference type="EMBL" id="HBGE01073752">
    <property type="protein sequence ID" value="CAD9167450.1"/>
    <property type="molecule type" value="Transcribed_RNA"/>
</dbReference>
<dbReference type="SUPFAM" id="SSF103481">
    <property type="entry name" value="Multidrug resistance efflux transporter EmrE"/>
    <property type="match status" value="1"/>
</dbReference>
<evidence type="ECO:0000256" key="1">
    <source>
        <dbReference type="ARBA" id="ARBA00004141"/>
    </source>
</evidence>
<comment type="subcellular location">
    <subcellularLocation>
        <location evidence="1">Membrane</location>
        <topology evidence="1">Multi-pass membrane protein</topology>
    </subcellularLocation>
</comment>
<feature type="transmembrane region" description="Helical" evidence="5">
    <location>
        <begin position="321"/>
        <end position="345"/>
    </location>
</feature>
<gene>
    <name evidence="6" type="ORF">ACAT0790_LOCUS44218</name>
</gene>
<evidence type="ECO:0008006" key="7">
    <source>
        <dbReference type="Google" id="ProtNLM"/>
    </source>
</evidence>
<evidence type="ECO:0000256" key="4">
    <source>
        <dbReference type="ARBA" id="ARBA00023136"/>
    </source>
</evidence>
<feature type="transmembrane region" description="Helical" evidence="5">
    <location>
        <begin position="145"/>
        <end position="166"/>
    </location>
</feature>
<proteinExistence type="predicted"/>
<keyword evidence="2 5" id="KW-0812">Transmembrane</keyword>
<dbReference type="Pfam" id="PF04142">
    <property type="entry name" value="Nuc_sug_transp"/>
    <property type="match status" value="1"/>
</dbReference>
<organism evidence="6">
    <name type="scientific">Alexandrium catenella</name>
    <name type="common">Red tide dinoflagellate</name>
    <name type="synonym">Gonyaulax catenella</name>
    <dbReference type="NCBI Taxonomy" id="2925"/>
    <lineage>
        <taxon>Eukaryota</taxon>
        <taxon>Sar</taxon>
        <taxon>Alveolata</taxon>
        <taxon>Dinophyceae</taxon>
        <taxon>Gonyaulacales</taxon>
        <taxon>Pyrocystaceae</taxon>
        <taxon>Alexandrium</taxon>
    </lineage>
</organism>
<keyword evidence="4 5" id="KW-0472">Membrane</keyword>
<keyword evidence="3 5" id="KW-1133">Transmembrane helix</keyword>
<dbReference type="AlphaFoldDB" id="A0A7S1RJW0"/>
<feature type="transmembrane region" description="Helical" evidence="5">
    <location>
        <begin position="292"/>
        <end position="309"/>
    </location>
</feature>
<dbReference type="GO" id="GO:0015165">
    <property type="term" value="F:pyrimidine nucleotide-sugar transmembrane transporter activity"/>
    <property type="evidence" value="ECO:0007669"/>
    <property type="project" value="InterPro"/>
</dbReference>
<feature type="transmembrane region" description="Helical" evidence="5">
    <location>
        <begin position="211"/>
        <end position="231"/>
    </location>
</feature>
<protein>
    <recommendedName>
        <fullName evidence="7">EamA domain-containing protein</fullName>
    </recommendedName>
</protein>
<sequence length="433" mass="46555">MACLGEGVKTFILVAAMLLLGSYNTLCTKLQFQTCAPSTDPAALGARGHQGCPVGQQKYNKPWLNNMYMFIGEASLMLAYLATNGQRRARALERAESESNALRPEQGLLEAAPRATPFYIFAVPAFCDVFGTGLATVGMQYMDSAVWQMLRSSIIIFSAILSVCFLKRRLQPFHWVATIIVFVGLVLVGLASMLDVQSSADASAGGGASELLLGLVLVVGAQLVSAFQMVFEEMLLTGRVKTSAKKVVGMEGLWGGFFMVVILTLMSTLPGGDDGHFESTPQGLHMLAHSPMLQMLIPTYMLSIAFYNLSGMMVGKKMSTVVRCLVDSCRTFVVWGMNLFIYYFVSEDFGAAWAPHSWLTLIGFCVLVLGTLLYNGVLPVPAWLLRAEGEEAADAGCQAASFAGGLDDVLAKLDLTVEGLATPVMAGRPDEAA</sequence>
<name>A0A7S1RJW0_ALECA</name>
<evidence type="ECO:0000256" key="5">
    <source>
        <dbReference type="SAM" id="Phobius"/>
    </source>
</evidence>
<accession>A0A7S1RJW0</accession>
<dbReference type="GO" id="GO:0000139">
    <property type="term" value="C:Golgi membrane"/>
    <property type="evidence" value="ECO:0007669"/>
    <property type="project" value="InterPro"/>
</dbReference>
<evidence type="ECO:0000256" key="2">
    <source>
        <dbReference type="ARBA" id="ARBA00022692"/>
    </source>
</evidence>
<evidence type="ECO:0000256" key="3">
    <source>
        <dbReference type="ARBA" id="ARBA00022989"/>
    </source>
</evidence>
<dbReference type="PANTHER" id="PTHR13146">
    <property type="match status" value="1"/>
</dbReference>